<accession>A0A8X6IMI6</accession>
<dbReference type="Proteomes" id="UP000887013">
    <property type="component" value="Unassembled WGS sequence"/>
</dbReference>
<evidence type="ECO:0000313" key="2">
    <source>
        <dbReference type="EMBL" id="GFS49439.1"/>
    </source>
</evidence>
<name>A0A8X6IMI6_NEPPI</name>
<dbReference type="EMBL" id="BMAW01045360">
    <property type="protein sequence ID" value="GFS49439.1"/>
    <property type="molecule type" value="Genomic_DNA"/>
</dbReference>
<evidence type="ECO:0000256" key="1">
    <source>
        <dbReference type="SAM" id="SignalP"/>
    </source>
</evidence>
<dbReference type="AlphaFoldDB" id="A0A8X6IMI6"/>
<feature type="signal peptide" evidence="1">
    <location>
        <begin position="1"/>
        <end position="17"/>
    </location>
</feature>
<protein>
    <submittedName>
        <fullName evidence="2">Uncharacterized protein</fullName>
    </submittedName>
</protein>
<sequence>MHSTPLIMLFSFQLLKANPKFFVLAAHETSCMTSSMNRLRQCLSLYSIWWQINSRALPLKPQEQWARDHGSFPFPLNLSLEVGSIRILTFLALLLGGNGFYLCRALPWQ</sequence>
<keyword evidence="3" id="KW-1185">Reference proteome</keyword>
<proteinExistence type="predicted"/>
<comment type="caution">
    <text evidence="2">The sequence shown here is derived from an EMBL/GenBank/DDBJ whole genome shotgun (WGS) entry which is preliminary data.</text>
</comment>
<keyword evidence="1" id="KW-0732">Signal</keyword>
<gene>
    <name evidence="2" type="ORF">NPIL_411331</name>
</gene>
<evidence type="ECO:0000313" key="3">
    <source>
        <dbReference type="Proteomes" id="UP000887013"/>
    </source>
</evidence>
<organism evidence="2 3">
    <name type="scientific">Nephila pilipes</name>
    <name type="common">Giant wood spider</name>
    <name type="synonym">Nephila maculata</name>
    <dbReference type="NCBI Taxonomy" id="299642"/>
    <lineage>
        <taxon>Eukaryota</taxon>
        <taxon>Metazoa</taxon>
        <taxon>Ecdysozoa</taxon>
        <taxon>Arthropoda</taxon>
        <taxon>Chelicerata</taxon>
        <taxon>Arachnida</taxon>
        <taxon>Araneae</taxon>
        <taxon>Araneomorphae</taxon>
        <taxon>Entelegynae</taxon>
        <taxon>Araneoidea</taxon>
        <taxon>Nephilidae</taxon>
        <taxon>Nephila</taxon>
    </lineage>
</organism>
<feature type="chain" id="PRO_5036496052" evidence="1">
    <location>
        <begin position="18"/>
        <end position="109"/>
    </location>
</feature>
<reference evidence="2" key="1">
    <citation type="submission" date="2020-08" db="EMBL/GenBank/DDBJ databases">
        <title>Multicomponent nature underlies the extraordinary mechanical properties of spider dragline silk.</title>
        <authorList>
            <person name="Kono N."/>
            <person name="Nakamura H."/>
            <person name="Mori M."/>
            <person name="Yoshida Y."/>
            <person name="Ohtoshi R."/>
            <person name="Malay A.D."/>
            <person name="Moran D.A.P."/>
            <person name="Tomita M."/>
            <person name="Numata K."/>
            <person name="Arakawa K."/>
        </authorList>
    </citation>
    <scope>NUCLEOTIDE SEQUENCE</scope>
</reference>